<dbReference type="Proteomes" id="UP000784294">
    <property type="component" value="Unassembled WGS sequence"/>
</dbReference>
<comment type="similarity">
    <text evidence="1">Belongs to the dynein light chain Tctex-type family.</text>
</comment>
<dbReference type="EMBL" id="CAAALY010256919">
    <property type="protein sequence ID" value="VEL38111.1"/>
    <property type="molecule type" value="Genomic_DNA"/>
</dbReference>
<evidence type="ECO:0000313" key="2">
    <source>
        <dbReference type="EMBL" id="VEL38111.1"/>
    </source>
</evidence>
<evidence type="ECO:0000313" key="3">
    <source>
        <dbReference type="Proteomes" id="UP000784294"/>
    </source>
</evidence>
<dbReference type="AlphaFoldDB" id="A0A448XJE9"/>
<dbReference type="Pfam" id="PF03645">
    <property type="entry name" value="Tctex-1"/>
    <property type="match status" value="1"/>
</dbReference>
<dbReference type="Gene3D" id="3.30.1140.40">
    <property type="entry name" value="Tctex-1"/>
    <property type="match status" value="1"/>
</dbReference>
<sequence length="200" mass="22260">MRTIQKGRANQRLGEAETTLASVAHTHLNGNKFRHCAAKSSGIYPSLTPECSVQLAAELGLPPYLSQMFHQNTSLLLPISGCLAYNRYAERMKVILVAALNHLININPIPPNDIAAFREFSINATNLSRQIVLCLQQVYCPRFKIVVHTFVLDTATVPETQMVIGSRGLWTPSLGDDYFTIQLQQPKFECIIAVFGLFVE</sequence>
<organism evidence="2 3">
    <name type="scientific">Protopolystoma xenopodis</name>
    <dbReference type="NCBI Taxonomy" id="117903"/>
    <lineage>
        <taxon>Eukaryota</taxon>
        <taxon>Metazoa</taxon>
        <taxon>Spiralia</taxon>
        <taxon>Lophotrochozoa</taxon>
        <taxon>Platyhelminthes</taxon>
        <taxon>Monogenea</taxon>
        <taxon>Polyopisthocotylea</taxon>
        <taxon>Polystomatidea</taxon>
        <taxon>Polystomatidae</taxon>
        <taxon>Protopolystoma</taxon>
    </lineage>
</organism>
<dbReference type="InterPro" id="IPR005334">
    <property type="entry name" value="Tctex-1-like"/>
</dbReference>
<comment type="caution">
    <text evidence="2">The sequence shown here is derived from an EMBL/GenBank/DDBJ whole genome shotgun (WGS) entry which is preliminary data.</text>
</comment>
<evidence type="ECO:0000256" key="1">
    <source>
        <dbReference type="ARBA" id="ARBA00005361"/>
    </source>
</evidence>
<dbReference type="InterPro" id="IPR038586">
    <property type="entry name" value="Tctex-1-like_sf"/>
</dbReference>
<keyword evidence="3" id="KW-1185">Reference proteome</keyword>
<reference evidence="2" key="1">
    <citation type="submission" date="2018-11" db="EMBL/GenBank/DDBJ databases">
        <authorList>
            <consortium name="Pathogen Informatics"/>
        </authorList>
    </citation>
    <scope>NUCLEOTIDE SEQUENCE</scope>
</reference>
<gene>
    <name evidence="2" type="ORF">PXEA_LOCUS31551</name>
</gene>
<proteinExistence type="inferred from homology"/>
<protein>
    <submittedName>
        <fullName evidence="2">Uncharacterized protein</fullName>
    </submittedName>
</protein>
<name>A0A448XJE9_9PLAT</name>
<accession>A0A448XJE9</accession>